<evidence type="ECO:0000259" key="3">
    <source>
        <dbReference type="PROSITE" id="PS50891"/>
    </source>
</evidence>
<dbReference type="Proteomes" id="UP000187406">
    <property type="component" value="Unassembled WGS sequence"/>
</dbReference>
<comment type="similarity">
    <text evidence="1">Belongs to the LOB domain-containing protein family.</text>
</comment>
<feature type="compositionally biased region" description="Basic and acidic residues" evidence="2">
    <location>
        <begin position="269"/>
        <end position="278"/>
    </location>
</feature>
<accession>A0A1Q3CY63</accession>
<dbReference type="InterPro" id="IPR004883">
    <property type="entry name" value="LOB"/>
</dbReference>
<feature type="domain" description="LOB" evidence="3">
    <location>
        <begin position="25"/>
        <end position="126"/>
    </location>
</feature>
<dbReference type="PANTHER" id="PTHR31301">
    <property type="entry name" value="LOB DOMAIN-CONTAINING PROTEIN 4-RELATED"/>
    <property type="match status" value="1"/>
</dbReference>
<dbReference type="AlphaFoldDB" id="A0A1Q3CY63"/>
<dbReference type="PANTHER" id="PTHR31301:SF165">
    <property type="entry name" value="LOB DOMAIN PROTEIN"/>
    <property type="match status" value="1"/>
</dbReference>
<dbReference type="Pfam" id="PF03195">
    <property type="entry name" value="LOB"/>
    <property type="match status" value="1"/>
</dbReference>
<dbReference type="InParanoid" id="A0A1Q3CY63"/>
<evidence type="ECO:0000313" key="5">
    <source>
        <dbReference type="Proteomes" id="UP000187406"/>
    </source>
</evidence>
<evidence type="ECO:0000313" key="4">
    <source>
        <dbReference type="EMBL" id="GAV85085.1"/>
    </source>
</evidence>
<comment type="caution">
    <text evidence="4">The sequence shown here is derived from an EMBL/GenBank/DDBJ whole genome shotgun (WGS) entry which is preliminary data.</text>
</comment>
<dbReference type="EMBL" id="BDDD01003446">
    <property type="protein sequence ID" value="GAV85085.1"/>
    <property type="molecule type" value="Genomic_DNA"/>
</dbReference>
<protein>
    <submittedName>
        <fullName evidence="4">DUF260 domain-containing protein</fullName>
    </submittedName>
</protein>
<reference evidence="5" key="1">
    <citation type="submission" date="2016-04" db="EMBL/GenBank/DDBJ databases">
        <title>Cephalotus genome sequencing.</title>
        <authorList>
            <person name="Fukushima K."/>
            <person name="Hasebe M."/>
            <person name="Fang X."/>
        </authorList>
    </citation>
    <scope>NUCLEOTIDE SEQUENCE [LARGE SCALE GENOMIC DNA]</scope>
    <source>
        <strain evidence="5">cv. St1</strain>
    </source>
</reference>
<organism evidence="4 5">
    <name type="scientific">Cephalotus follicularis</name>
    <name type="common">Albany pitcher plant</name>
    <dbReference type="NCBI Taxonomy" id="3775"/>
    <lineage>
        <taxon>Eukaryota</taxon>
        <taxon>Viridiplantae</taxon>
        <taxon>Streptophyta</taxon>
        <taxon>Embryophyta</taxon>
        <taxon>Tracheophyta</taxon>
        <taxon>Spermatophyta</taxon>
        <taxon>Magnoliopsida</taxon>
        <taxon>eudicotyledons</taxon>
        <taxon>Gunneridae</taxon>
        <taxon>Pentapetalae</taxon>
        <taxon>rosids</taxon>
        <taxon>fabids</taxon>
        <taxon>Oxalidales</taxon>
        <taxon>Cephalotaceae</taxon>
        <taxon>Cephalotus</taxon>
    </lineage>
</organism>
<name>A0A1Q3CY63_CEPFO</name>
<dbReference type="OrthoDB" id="1893065at2759"/>
<dbReference type="PROSITE" id="PS50891">
    <property type="entry name" value="LOB"/>
    <property type="match status" value="1"/>
</dbReference>
<keyword evidence="5" id="KW-1185">Reference proteome</keyword>
<dbReference type="STRING" id="3775.A0A1Q3CY63"/>
<feature type="compositionally biased region" description="Polar residues" evidence="2">
    <location>
        <begin position="243"/>
        <end position="265"/>
    </location>
</feature>
<proteinExistence type="inferred from homology"/>
<evidence type="ECO:0000256" key="1">
    <source>
        <dbReference type="ARBA" id="ARBA00005474"/>
    </source>
</evidence>
<feature type="region of interest" description="Disordered" evidence="2">
    <location>
        <begin position="237"/>
        <end position="290"/>
    </location>
</feature>
<gene>
    <name evidence="4" type="ORF">CFOL_v3_28524</name>
</gene>
<sequence length="290" mass="32185">MTNINLSKIEGRMHANNNGEASNRVACAACKHQRKRCKLGCIMAPFFPSNKPEEFQATLKTFGIGNMSKHLNELSEENRGTAAASFVWEALAWKTDPIHGPLGLYRKLEQDYKSFRDQILAQQRQIEPFESQSGMIGLHRRNFCNCNGVTIASDVIAQPHGSEDSTINQGRNILNSQQNILPIPESTNHIGVGFEGVPFDPTIRGQQRVMRGRGQANFYNNFFPYYLDTRAVPGRSQAMAHPNSVQAQQGLSESGNVNATSSTNLVPLPRRDVPEKGEGVNGLRFNSDKQ</sequence>
<evidence type="ECO:0000256" key="2">
    <source>
        <dbReference type="SAM" id="MobiDB-lite"/>
    </source>
</evidence>